<keyword evidence="1" id="KW-1133">Transmembrane helix</keyword>
<protein>
    <recommendedName>
        <fullName evidence="4">MFS transporter</fullName>
    </recommendedName>
</protein>
<feature type="transmembrane region" description="Helical" evidence="1">
    <location>
        <begin position="32"/>
        <end position="50"/>
    </location>
</feature>
<reference evidence="3" key="1">
    <citation type="journal article" date="2019" name="Int. J. Syst. Evol. Microbiol.">
        <title>The Global Catalogue of Microorganisms (GCM) 10K type strain sequencing project: providing services to taxonomists for standard genome sequencing and annotation.</title>
        <authorList>
            <consortium name="The Broad Institute Genomics Platform"/>
            <consortium name="The Broad Institute Genome Sequencing Center for Infectious Disease"/>
            <person name="Wu L."/>
            <person name="Ma J."/>
        </authorList>
    </citation>
    <scope>NUCLEOTIDE SEQUENCE [LARGE SCALE GENOMIC DNA]</scope>
    <source>
        <strain evidence="3">KCTC 52438</strain>
    </source>
</reference>
<accession>A0ABV7HLG6</accession>
<name>A0ABV7HLG6_9GAMM</name>
<evidence type="ECO:0000256" key="1">
    <source>
        <dbReference type="SAM" id="Phobius"/>
    </source>
</evidence>
<keyword evidence="3" id="KW-1185">Reference proteome</keyword>
<gene>
    <name evidence="2" type="ORF">ACFOEK_14285</name>
</gene>
<keyword evidence="1" id="KW-0472">Membrane</keyword>
<organism evidence="2 3">
    <name type="scientific">Litoribrevibacter euphylliae</name>
    <dbReference type="NCBI Taxonomy" id="1834034"/>
    <lineage>
        <taxon>Bacteria</taxon>
        <taxon>Pseudomonadati</taxon>
        <taxon>Pseudomonadota</taxon>
        <taxon>Gammaproteobacteria</taxon>
        <taxon>Oceanospirillales</taxon>
        <taxon>Oceanospirillaceae</taxon>
        <taxon>Litoribrevibacter</taxon>
    </lineage>
</organism>
<feature type="transmembrane region" description="Helical" evidence="1">
    <location>
        <begin position="7"/>
        <end position="26"/>
    </location>
</feature>
<sequence>MYVYRLLFLMVLGIYVFSPIIMNWWLEPDGAWYRPYIIWFFVILLSFWLSRQRGEDDF</sequence>
<evidence type="ECO:0000313" key="2">
    <source>
        <dbReference type="EMBL" id="MFC3152202.1"/>
    </source>
</evidence>
<keyword evidence="1" id="KW-0812">Transmembrane</keyword>
<evidence type="ECO:0000313" key="3">
    <source>
        <dbReference type="Proteomes" id="UP001595476"/>
    </source>
</evidence>
<evidence type="ECO:0008006" key="4">
    <source>
        <dbReference type="Google" id="ProtNLM"/>
    </source>
</evidence>
<proteinExistence type="predicted"/>
<dbReference type="EMBL" id="JBHRSZ010000006">
    <property type="protein sequence ID" value="MFC3152202.1"/>
    <property type="molecule type" value="Genomic_DNA"/>
</dbReference>
<dbReference type="Proteomes" id="UP001595476">
    <property type="component" value="Unassembled WGS sequence"/>
</dbReference>
<comment type="caution">
    <text evidence="2">The sequence shown here is derived from an EMBL/GenBank/DDBJ whole genome shotgun (WGS) entry which is preliminary data.</text>
</comment>